<keyword evidence="2" id="KW-0479">Metal-binding</keyword>
<dbReference type="PROSITE" id="PS00079">
    <property type="entry name" value="MULTICOPPER_OXIDASE1"/>
    <property type="match status" value="3"/>
</dbReference>
<evidence type="ECO:0000259" key="6">
    <source>
        <dbReference type="Pfam" id="PF07732"/>
    </source>
</evidence>
<dbReference type="PANTHER" id="PTHR11709">
    <property type="entry name" value="MULTI-COPPER OXIDASE"/>
    <property type="match status" value="1"/>
</dbReference>
<name>A0AAV1HVX4_9CHLO</name>
<dbReference type="InterPro" id="IPR008972">
    <property type="entry name" value="Cupredoxin"/>
</dbReference>
<dbReference type="GO" id="GO:0005507">
    <property type="term" value="F:copper ion binding"/>
    <property type="evidence" value="ECO:0007669"/>
    <property type="project" value="InterPro"/>
</dbReference>
<evidence type="ECO:0000259" key="5">
    <source>
        <dbReference type="Pfam" id="PF07731"/>
    </source>
</evidence>
<dbReference type="GO" id="GO:0016491">
    <property type="term" value="F:oxidoreductase activity"/>
    <property type="evidence" value="ECO:0007669"/>
    <property type="project" value="UniProtKB-KW"/>
</dbReference>
<comment type="similarity">
    <text evidence="1">Belongs to the multicopper oxidase family.</text>
</comment>
<dbReference type="Proteomes" id="UP001314263">
    <property type="component" value="Unassembled WGS sequence"/>
</dbReference>
<dbReference type="InterPro" id="IPR002355">
    <property type="entry name" value="Cu_oxidase_Cu_BS"/>
</dbReference>
<evidence type="ECO:0000256" key="4">
    <source>
        <dbReference type="ARBA" id="ARBA00023008"/>
    </source>
</evidence>
<dbReference type="SUPFAM" id="SSF49503">
    <property type="entry name" value="Cupredoxins"/>
    <property type="match status" value="6"/>
</dbReference>
<keyword evidence="4" id="KW-0186">Copper</keyword>
<comment type="caution">
    <text evidence="7">The sequence shown here is derived from an EMBL/GenBank/DDBJ whole genome shotgun (WGS) entry which is preliminary data.</text>
</comment>
<dbReference type="InterPro" id="IPR033138">
    <property type="entry name" value="Cu_oxidase_CS"/>
</dbReference>
<keyword evidence="8" id="KW-1185">Reference proteome</keyword>
<gene>
    <name evidence="7" type="ORF">CVIRNUC_002438</name>
</gene>
<dbReference type="Gene3D" id="2.60.40.420">
    <property type="entry name" value="Cupredoxins - blue copper proteins"/>
    <property type="match status" value="5"/>
</dbReference>
<dbReference type="Pfam" id="PF07731">
    <property type="entry name" value="Cu-oxidase_2"/>
    <property type="match status" value="2"/>
</dbReference>
<evidence type="ECO:0000313" key="8">
    <source>
        <dbReference type="Proteomes" id="UP001314263"/>
    </source>
</evidence>
<dbReference type="PANTHER" id="PTHR11709:SF486">
    <property type="entry name" value="MULTICOPPER OXIDASE"/>
    <property type="match status" value="1"/>
</dbReference>
<sequence>MFCEAPDRYFYSASANFSNLYELFCTMQTPSNRTDEEAHLGILGPRIFALPGDVLDIVFRNNLNSSVNIIPSGAVTNSTEAADPGETVTYQWTIGTQALPSKKETGTSKLWLYRSTVDFDGDANAGLVGPLIVTDPAFALPSKQPRDVAQTFVTLFQVINENQSPLLPQTLAALGLNETAGLSADDFIESNLKHSINGFIFCNTPGLVMAVGSTINLLAGSVQTADMLCDNAGNWFFHCHINDHIAAGMKTIYTVTRIGPWPPEKGEVWDGGVVRQYYVAAERQLWDHIPVGAGACSGAPQPLTGDAALRAFNNASVGTIGSQRWRGTFYEYTDASFATRKERAPEDAYLGDLGPILRGTVGDIMKVTFLNKIDRALSIHPHGVFYTKANEGALYNDGTSGADKLDDSVRKGQTYTYTWEVRGRSAPGPKDPSSVVWMYHSHHSEVQDTNTGLYGAMIISAKSKARPDGSPRDVDKEFVLMYSIAHERKSFYALGNYLKFLPQLVDSVQKKRAVVDMLNGDDSDAAQDLYYTINGESDCNLPQLTATLGQRARFYIFTLGTEDDLHAPSITASTFVDNSQRKESLQFIPGRMHQQDALLDQAGEWLVQCRTTNHFDAGMAALLSVTASGGMDRAPAAGAANVTYFISAERISHNFAPGGLTDRCTGEPLDAETMIYADPEGPGLAGSLMKAVYQEYTDATFMLRVSAPAQHGILGPILHARIGDTINIVLKNSLPFAVNLQLGGGFRQLAPAEQGAAVRPRQTQAYSWHVPASVGPGKQDFSTVAYTYRSTVDPTAHENAGLIGAIVVGRQKATFDTFVEIPLLFSIQDESLSALFQANLAAKQALGLSLNQSDPNFVEANKKHSVNGFIFCNMPEASVPQDSHVRFVLIGVGDEVGMHTPSFTGHLQNTAEQAAYVVELFPGAARISNLLADQPGRWLFRCNVEDHNTAGMRGVLAIIPRNGQLNSSAPVLSR</sequence>
<reference evidence="7 8" key="1">
    <citation type="submission" date="2023-10" db="EMBL/GenBank/DDBJ databases">
        <authorList>
            <person name="Maclean D."/>
            <person name="Macfadyen A."/>
        </authorList>
    </citation>
    <scope>NUCLEOTIDE SEQUENCE [LARGE SCALE GENOMIC DNA]</scope>
</reference>
<dbReference type="InterPro" id="IPR011707">
    <property type="entry name" value="Cu-oxidase-like_N"/>
</dbReference>
<feature type="domain" description="Plastocyanin-like" evidence="6">
    <location>
        <begin position="353"/>
        <end position="463"/>
    </location>
</feature>
<accession>A0AAV1HVX4</accession>
<proteinExistence type="inferred from homology"/>
<dbReference type="InterPro" id="IPR011706">
    <property type="entry name" value="Cu-oxidase_C"/>
</dbReference>
<dbReference type="AlphaFoldDB" id="A0AAV1HVX4"/>
<evidence type="ECO:0000256" key="3">
    <source>
        <dbReference type="ARBA" id="ARBA00023002"/>
    </source>
</evidence>
<keyword evidence="3" id="KW-0560">Oxidoreductase</keyword>
<dbReference type="EMBL" id="CAUYUE010000003">
    <property type="protein sequence ID" value="CAK0756234.1"/>
    <property type="molecule type" value="Genomic_DNA"/>
</dbReference>
<dbReference type="FunFam" id="2.60.40.420:FF:000028">
    <property type="entry name" value="Ceruloplasmin"/>
    <property type="match status" value="1"/>
</dbReference>
<dbReference type="PROSITE" id="PS00080">
    <property type="entry name" value="MULTICOPPER_OXIDASE2"/>
    <property type="match status" value="1"/>
</dbReference>
<evidence type="ECO:0000256" key="2">
    <source>
        <dbReference type="ARBA" id="ARBA00022723"/>
    </source>
</evidence>
<dbReference type="Pfam" id="PF07732">
    <property type="entry name" value="Cu-oxidase_3"/>
    <property type="match status" value="1"/>
</dbReference>
<feature type="domain" description="Plastocyanin-like" evidence="5">
    <location>
        <begin position="213"/>
        <end position="255"/>
    </location>
</feature>
<feature type="domain" description="Plastocyanin-like" evidence="5">
    <location>
        <begin position="899"/>
        <end position="958"/>
    </location>
</feature>
<organism evidence="7 8">
    <name type="scientific">Coccomyxa viridis</name>
    <dbReference type="NCBI Taxonomy" id="1274662"/>
    <lineage>
        <taxon>Eukaryota</taxon>
        <taxon>Viridiplantae</taxon>
        <taxon>Chlorophyta</taxon>
        <taxon>core chlorophytes</taxon>
        <taxon>Trebouxiophyceae</taxon>
        <taxon>Trebouxiophyceae incertae sedis</taxon>
        <taxon>Coccomyxaceae</taxon>
        <taxon>Coccomyxa</taxon>
    </lineage>
</organism>
<evidence type="ECO:0000256" key="1">
    <source>
        <dbReference type="ARBA" id="ARBA00010609"/>
    </source>
</evidence>
<protein>
    <submittedName>
        <fullName evidence="7">Uncharacterized protein</fullName>
    </submittedName>
</protein>
<evidence type="ECO:0000313" key="7">
    <source>
        <dbReference type="EMBL" id="CAK0756234.1"/>
    </source>
</evidence>
<dbReference type="InterPro" id="IPR045087">
    <property type="entry name" value="Cu-oxidase_fam"/>
</dbReference>